<evidence type="ECO:0000259" key="4">
    <source>
        <dbReference type="PROSITE" id="PS51379"/>
    </source>
</evidence>
<evidence type="ECO:0000256" key="3">
    <source>
        <dbReference type="ARBA" id="ARBA00023014"/>
    </source>
</evidence>
<evidence type="ECO:0000313" key="6">
    <source>
        <dbReference type="Proteomes" id="UP000886744"/>
    </source>
</evidence>
<dbReference type="GO" id="GO:0051536">
    <property type="term" value="F:iron-sulfur cluster binding"/>
    <property type="evidence" value="ECO:0007669"/>
    <property type="project" value="UniProtKB-KW"/>
</dbReference>
<feature type="domain" description="4Fe-4S ferredoxin-type" evidence="4">
    <location>
        <begin position="40"/>
        <end position="68"/>
    </location>
</feature>
<evidence type="ECO:0000256" key="1">
    <source>
        <dbReference type="ARBA" id="ARBA00022723"/>
    </source>
</evidence>
<accession>A0A9D1E222</accession>
<organism evidence="5 6">
    <name type="scientific">Candidatus Coprenecus avistercoris</name>
    <dbReference type="NCBI Taxonomy" id="2840730"/>
    <lineage>
        <taxon>Bacteria</taxon>
        <taxon>Pseudomonadati</taxon>
        <taxon>Bacteroidota</taxon>
        <taxon>Bacteroidia</taxon>
        <taxon>Bacteroidales</taxon>
        <taxon>Rikenellaceae</taxon>
        <taxon>Rikenellaceae incertae sedis</taxon>
        <taxon>Candidatus Coprenecus</taxon>
    </lineage>
</organism>
<reference evidence="5" key="1">
    <citation type="submission" date="2020-10" db="EMBL/GenBank/DDBJ databases">
        <authorList>
            <person name="Gilroy R."/>
        </authorList>
    </citation>
    <scope>NUCLEOTIDE SEQUENCE</scope>
    <source>
        <strain evidence="5">ChiHjej13B12-12457</strain>
    </source>
</reference>
<dbReference type="Gene3D" id="3.30.70.20">
    <property type="match status" value="1"/>
</dbReference>
<name>A0A9D1E222_9BACT</name>
<feature type="domain" description="4Fe-4S ferredoxin-type" evidence="4">
    <location>
        <begin position="5"/>
        <end position="35"/>
    </location>
</feature>
<dbReference type="SUPFAM" id="SSF54862">
    <property type="entry name" value="4Fe-4S ferredoxins"/>
    <property type="match status" value="1"/>
</dbReference>
<sequence length="386" mass="42575">MREIRHIIITDPHDCCGCTACASACPRGSITMKENSEGFLYPSVDESTCIECGICARVCPVITQFPARRPLEVHAVKHPDGTVRDGSASGGAFPLLASAILEEGGLVFGSRYDNAHEAVHDSAATPSEAAAFIGSKYLQSRMEDCCGRVRTALREGHPVLFTGTPCQVAGLNHFLASGAGKVPTDRLLTVDLICHGAPSPGVWRRYLAEEQAALEAQGYRDVSIEEVRFRDKEEGRAGWKGYNFKIFFRATNPSGVPCRPVLSERGKAENLFIRGFLADFYSRPSCYRCPAREFRSGSDLTIGDFWGIGDLRPDFDDDRGVSAVLINTEKGREFFSRIHCTRLKMTYEDVLHRNRCLETSVTEPAARAAFFASMDSVHDTVRRLLH</sequence>
<dbReference type="Proteomes" id="UP000886744">
    <property type="component" value="Unassembled WGS sequence"/>
</dbReference>
<dbReference type="InterPro" id="IPR017896">
    <property type="entry name" value="4Fe4S_Fe-S-bd"/>
</dbReference>
<evidence type="ECO:0000256" key="2">
    <source>
        <dbReference type="ARBA" id="ARBA00023004"/>
    </source>
</evidence>
<dbReference type="GO" id="GO:0046872">
    <property type="term" value="F:metal ion binding"/>
    <property type="evidence" value="ECO:0007669"/>
    <property type="project" value="UniProtKB-KW"/>
</dbReference>
<dbReference type="Pfam" id="PF12838">
    <property type="entry name" value="Fer4_7"/>
    <property type="match status" value="1"/>
</dbReference>
<dbReference type="EMBL" id="DVHI01000070">
    <property type="protein sequence ID" value="HIR62974.1"/>
    <property type="molecule type" value="Genomic_DNA"/>
</dbReference>
<dbReference type="AlphaFoldDB" id="A0A9D1E222"/>
<comment type="caution">
    <text evidence="5">The sequence shown here is derived from an EMBL/GenBank/DDBJ whole genome shotgun (WGS) entry which is preliminary data.</text>
</comment>
<dbReference type="PANTHER" id="PTHR43193">
    <property type="match status" value="1"/>
</dbReference>
<dbReference type="InterPro" id="IPR017900">
    <property type="entry name" value="4Fe4S_Fe_S_CS"/>
</dbReference>
<dbReference type="PROSITE" id="PS51379">
    <property type="entry name" value="4FE4S_FER_2"/>
    <property type="match status" value="2"/>
</dbReference>
<reference evidence="5" key="2">
    <citation type="journal article" date="2021" name="PeerJ">
        <title>Extensive microbial diversity within the chicken gut microbiome revealed by metagenomics and culture.</title>
        <authorList>
            <person name="Gilroy R."/>
            <person name="Ravi A."/>
            <person name="Getino M."/>
            <person name="Pursley I."/>
            <person name="Horton D.L."/>
            <person name="Alikhan N.F."/>
            <person name="Baker D."/>
            <person name="Gharbi K."/>
            <person name="Hall N."/>
            <person name="Watson M."/>
            <person name="Adriaenssens E.M."/>
            <person name="Foster-Nyarko E."/>
            <person name="Jarju S."/>
            <person name="Secka A."/>
            <person name="Antonio M."/>
            <person name="Oren A."/>
            <person name="Chaudhuri R.R."/>
            <person name="La Ragione R."/>
            <person name="Hildebrand F."/>
            <person name="Pallen M.J."/>
        </authorList>
    </citation>
    <scope>NUCLEOTIDE SEQUENCE</scope>
    <source>
        <strain evidence="5">ChiHjej13B12-12457</strain>
    </source>
</reference>
<dbReference type="InterPro" id="IPR007525">
    <property type="entry name" value="FrhB_FdhB_C"/>
</dbReference>
<keyword evidence="3" id="KW-0411">Iron-sulfur</keyword>
<dbReference type="InterPro" id="IPR052977">
    <property type="entry name" value="Polyferredoxin-like_ET"/>
</dbReference>
<dbReference type="Pfam" id="PF04432">
    <property type="entry name" value="FrhB_FdhB_C"/>
    <property type="match status" value="1"/>
</dbReference>
<protein>
    <submittedName>
        <fullName evidence="5">Coenzyme F420 hydrogenase/dehydrogenase, beta subunit C-terminal domain</fullName>
    </submittedName>
</protein>
<gene>
    <name evidence="5" type="ORF">IAC94_05580</name>
</gene>
<keyword evidence="2" id="KW-0408">Iron</keyword>
<evidence type="ECO:0000313" key="5">
    <source>
        <dbReference type="EMBL" id="HIR62974.1"/>
    </source>
</evidence>
<proteinExistence type="predicted"/>
<dbReference type="PANTHER" id="PTHR43193:SF2">
    <property type="entry name" value="POLYFERREDOXIN PROTEIN FWDF"/>
    <property type="match status" value="1"/>
</dbReference>
<keyword evidence="1" id="KW-0479">Metal-binding</keyword>
<dbReference type="PROSITE" id="PS00198">
    <property type="entry name" value="4FE4S_FER_1"/>
    <property type="match status" value="1"/>
</dbReference>